<evidence type="ECO:0000256" key="1">
    <source>
        <dbReference type="SAM" id="MobiDB-lite"/>
    </source>
</evidence>
<protein>
    <submittedName>
        <fullName evidence="2">Uncharacterized protein</fullName>
    </submittedName>
</protein>
<reference evidence="2" key="2">
    <citation type="submission" date="2020-09" db="EMBL/GenBank/DDBJ databases">
        <authorList>
            <person name="Sun Q."/>
            <person name="Zhou Y."/>
        </authorList>
    </citation>
    <scope>NUCLEOTIDE SEQUENCE</scope>
    <source>
        <strain evidence="2">CGMCC 4.7403</strain>
    </source>
</reference>
<reference evidence="2" key="1">
    <citation type="journal article" date="2014" name="Int. J. Syst. Evol. Microbiol.">
        <title>Complete genome sequence of Corynebacterium casei LMG S-19264T (=DSM 44701T), isolated from a smear-ripened cheese.</title>
        <authorList>
            <consortium name="US DOE Joint Genome Institute (JGI-PGF)"/>
            <person name="Walter F."/>
            <person name="Albersmeier A."/>
            <person name="Kalinowski J."/>
            <person name="Ruckert C."/>
        </authorList>
    </citation>
    <scope>NUCLEOTIDE SEQUENCE</scope>
    <source>
        <strain evidence="2">CGMCC 4.7403</strain>
    </source>
</reference>
<name>A0A918ZE13_9ACTN</name>
<evidence type="ECO:0000313" key="3">
    <source>
        <dbReference type="Proteomes" id="UP000603227"/>
    </source>
</evidence>
<keyword evidence="3" id="KW-1185">Reference proteome</keyword>
<feature type="region of interest" description="Disordered" evidence="1">
    <location>
        <begin position="1"/>
        <end position="32"/>
    </location>
</feature>
<dbReference type="AlphaFoldDB" id="A0A918ZE13"/>
<accession>A0A918ZE13</accession>
<gene>
    <name evidence="2" type="ORF">GCM10017771_68490</name>
</gene>
<evidence type="ECO:0000313" key="2">
    <source>
        <dbReference type="EMBL" id="GHE47587.1"/>
    </source>
</evidence>
<organism evidence="2 3">
    <name type="scientific">Streptomyces capitiformicae</name>
    <dbReference type="NCBI Taxonomy" id="2014920"/>
    <lineage>
        <taxon>Bacteria</taxon>
        <taxon>Bacillati</taxon>
        <taxon>Actinomycetota</taxon>
        <taxon>Actinomycetes</taxon>
        <taxon>Kitasatosporales</taxon>
        <taxon>Streptomycetaceae</taxon>
        <taxon>Streptomyces</taxon>
    </lineage>
</organism>
<sequence length="83" mass="8304">MSTGKRWSGAVSRRAGREDSDVLPGGVGDQVPRMGAVRAGPGGALNGPNPGEWCAAADRLGCLVDLLVAAEVVGALAHLVQVG</sequence>
<comment type="caution">
    <text evidence="2">The sequence shown here is derived from an EMBL/GenBank/DDBJ whole genome shotgun (WGS) entry which is preliminary data.</text>
</comment>
<proteinExistence type="predicted"/>
<dbReference type="EMBL" id="BNAT01000031">
    <property type="protein sequence ID" value="GHE47587.1"/>
    <property type="molecule type" value="Genomic_DNA"/>
</dbReference>
<dbReference type="Proteomes" id="UP000603227">
    <property type="component" value="Unassembled WGS sequence"/>
</dbReference>